<sequence length="219" mass="24314">MKVKKYASSMLVLGLCFVSSMNISFANENKNIEPDNTKSIIDQQISAFNEIDKKIRENSSEIGQSGKNQSRSARSIEGRYPTDPGAILVTSDGVVDKLIGHAGIVYNSTTTVESNTEKGVATYPNTWNTSRKSVYGLLVKNSSPQKDQDAANYAYTQIGKPYNWNFFNTETTDSFYCSQLVYRAYKEVTGINLNYNGGMVTPADLIDSPETSMIYSQRQ</sequence>
<dbReference type="Pfam" id="PF05708">
    <property type="entry name" value="Peptidase_C92"/>
    <property type="match status" value="1"/>
</dbReference>
<feature type="compositionally biased region" description="Polar residues" evidence="1">
    <location>
        <begin position="60"/>
        <end position="73"/>
    </location>
</feature>
<dbReference type="SUPFAM" id="SSF54001">
    <property type="entry name" value="Cysteine proteinases"/>
    <property type="match status" value="1"/>
</dbReference>
<dbReference type="Proteomes" id="UP001232584">
    <property type="component" value="Unassembled WGS sequence"/>
</dbReference>
<gene>
    <name evidence="3" type="ORF">QOZ92_003046</name>
</gene>
<feature type="signal peptide" evidence="2">
    <location>
        <begin position="1"/>
        <end position="26"/>
    </location>
</feature>
<evidence type="ECO:0000313" key="4">
    <source>
        <dbReference type="Proteomes" id="UP001232584"/>
    </source>
</evidence>
<name>A0ABU0N420_9FIRM</name>
<organism evidence="3 4">
    <name type="scientific">Paraclostridium ghonii</name>
    <dbReference type="NCBI Taxonomy" id="29358"/>
    <lineage>
        <taxon>Bacteria</taxon>
        <taxon>Bacillati</taxon>
        <taxon>Bacillota</taxon>
        <taxon>Clostridia</taxon>
        <taxon>Peptostreptococcales</taxon>
        <taxon>Peptostreptococcaceae</taxon>
        <taxon>Paraclostridium</taxon>
    </lineage>
</organism>
<dbReference type="RefSeq" id="WP_307509645.1">
    <property type="nucleotide sequence ID" value="NZ_BAAACE010000001.1"/>
</dbReference>
<keyword evidence="2" id="KW-0732">Signal</keyword>
<dbReference type="EMBL" id="JAUSWG010000016">
    <property type="protein sequence ID" value="MDQ0557911.1"/>
    <property type="molecule type" value="Genomic_DNA"/>
</dbReference>
<evidence type="ECO:0000313" key="3">
    <source>
        <dbReference type="EMBL" id="MDQ0557911.1"/>
    </source>
</evidence>
<feature type="region of interest" description="Disordered" evidence="1">
    <location>
        <begin position="56"/>
        <end position="79"/>
    </location>
</feature>
<comment type="caution">
    <text evidence="3">The sequence shown here is derived from an EMBL/GenBank/DDBJ whole genome shotgun (WGS) entry which is preliminary data.</text>
</comment>
<dbReference type="Gene3D" id="3.90.1720.10">
    <property type="entry name" value="endopeptidase domain like (from Nostoc punctiforme)"/>
    <property type="match status" value="1"/>
</dbReference>
<dbReference type="InterPro" id="IPR038765">
    <property type="entry name" value="Papain-like_cys_pep_sf"/>
</dbReference>
<reference evidence="3 4" key="1">
    <citation type="submission" date="2023-07" db="EMBL/GenBank/DDBJ databases">
        <title>Genomic Encyclopedia of Type Strains, Phase IV (KMG-IV): sequencing the most valuable type-strain genomes for metagenomic binning, comparative biology and taxonomic classification.</title>
        <authorList>
            <person name="Goeker M."/>
        </authorList>
    </citation>
    <scope>NUCLEOTIDE SEQUENCE [LARGE SCALE GENOMIC DNA]</scope>
    <source>
        <strain evidence="3 4">DSM 15049</strain>
    </source>
</reference>
<protein>
    <submittedName>
        <fullName evidence="3">Uncharacterized protein YycO</fullName>
    </submittedName>
</protein>
<keyword evidence="4" id="KW-1185">Reference proteome</keyword>
<evidence type="ECO:0000256" key="2">
    <source>
        <dbReference type="SAM" id="SignalP"/>
    </source>
</evidence>
<dbReference type="InterPro" id="IPR024453">
    <property type="entry name" value="Peptidase_C92"/>
</dbReference>
<evidence type="ECO:0000256" key="1">
    <source>
        <dbReference type="SAM" id="MobiDB-lite"/>
    </source>
</evidence>
<accession>A0ABU0N420</accession>
<feature type="chain" id="PRO_5045881523" evidence="2">
    <location>
        <begin position="27"/>
        <end position="219"/>
    </location>
</feature>
<proteinExistence type="predicted"/>